<comment type="subcellular location">
    <subcellularLocation>
        <location evidence="1">Membrane</location>
    </subcellularLocation>
</comment>
<dbReference type="PANTHER" id="PTHR48007:SF4">
    <property type="entry name" value="LEUCINE-RICH REPEAT RECEPTOR-LIKE PROTEIN KINASE PXC1"/>
    <property type="match status" value="1"/>
</dbReference>
<dbReference type="EnsemblPlants" id="Pp3c25_15360V3.2">
    <property type="protein sequence ID" value="Pp3c25_15360V3.2"/>
    <property type="gene ID" value="Pp3c25_15360"/>
</dbReference>
<feature type="transmembrane region" description="Helical" evidence="13">
    <location>
        <begin position="298"/>
        <end position="322"/>
    </location>
</feature>
<keyword evidence="7 11" id="KW-0067">ATP-binding</keyword>
<dbReference type="OrthoDB" id="4062651at2759"/>
<organism evidence="15">
    <name type="scientific">Physcomitrium patens</name>
    <name type="common">Spreading-leaved earth moss</name>
    <name type="synonym">Physcomitrella patens</name>
    <dbReference type="NCBI Taxonomy" id="3218"/>
    <lineage>
        <taxon>Eukaryota</taxon>
        <taxon>Viridiplantae</taxon>
        <taxon>Streptophyta</taxon>
        <taxon>Embryophyta</taxon>
        <taxon>Bryophyta</taxon>
        <taxon>Bryophytina</taxon>
        <taxon>Bryopsida</taxon>
        <taxon>Funariidae</taxon>
        <taxon>Funariales</taxon>
        <taxon>Funariaceae</taxon>
        <taxon>Physcomitrium</taxon>
    </lineage>
</organism>
<dbReference type="AlphaFoldDB" id="A0A2K1IEZ9"/>
<evidence type="ECO:0000256" key="10">
    <source>
        <dbReference type="ARBA" id="ARBA00023180"/>
    </source>
</evidence>
<dbReference type="EnsemblPlants" id="Pp3c25_15360V3.1">
    <property type="protein sequence ID" value="Pp3c25_15360V3.1"/>
    <property type="gene ID" value="Pp3c25_15360"/>
</dbReference>
<evidence type="ECO:0000256" key="9">
    <source>
        <dbReference type="ARBA" id="ARBA00023136"/>
    </source>
</evidence>
<evidence type="ECO:0000256" key="7">
    <source>
        <dbReference type="ARBA" id="ARBA00022840"/>
    </source>
</evidence>
<keyword evidence="8 13" id="KW-1133">Transmembrane helix</keyword>
<dbReference type="SUPFAM" id="SSF52058">
    <property type="entry name" value="L domain-like"/>
    <property type="match status" value="1"/>
</dbReference>
<sequence>MAANSRNSVGERCSRRKSHGHLPINRVMGAFRKGGAMPVICLFSHAAILGLLILAESAAPVTSLSPDTHTLQLFQLSADPSLQTLNWTDRDPCLGRWTGVSCDEVGFVREIVLEGMHLTGPINMLSNLTQLRLLSLKDNALNGSLPDMIHWRNLRHLYLHNNKFEGPLPDSIAAMAKLLRFTASNNQLSGPIPATISKLAHLATLRLEGNQFSGLIPPIQLVNLSDFNISHNQLVGSIPPSLERFGASAFQQNPMLCGRILFPSIVCDGVMPKTVPSTQSTDPGMNLEKRKPGLSRGVIIAIVFGDAAVFLLISVSSVAYYWRKCPHRHDDEKSPKKLEEMDMTLTHYSPIKISSESDRGNLVFFENSNRFELSDLLRASAEMLGKGSFGTTYKAVLENCAVIAVKRMKEVNASSKKDFELKMDAIGRLWHPNVLPLRAFYFAKEEKLLVYDYEPHGSLHYSLHGNQRLDRTPLDWSQRFKIALGVAKALRYLHCECGKQKIAHGNIKSSNILLDENHRPLVADFGLSLILSPTAAASRVAGYHAPGHADMKRISQPSDVYSFGVVMLELLTGKSPASFHPSEKGIDLPKWVQSVVREEWTVEVFDVELKRHKDIEEDMVSMLQTALLCTEPIPERRPKMTVVVALLEKLSRDQSHFYDNNTPTCQSPAASEADTSV</sequence>
<keyword evidence="10" id="KW-0325">Glycoprotein</keyword>
<dbReference type="Gene3D" id="3.30.200.20">
    <property type="entry name" value="Phosphorylase Kinase, domain 1"/>
    <property type="match status" value="1"/>
</dbReference>
<dbReference type="Pfam" id="PF07714">
    <property type="entry name" value="PK_Tyr_Ser-Thr"/>
    <property type="match status" value="1"/>
</dbReference>
<dbReference type="Proteomes" id="UP000006727">
    <property type="component" value="Chromosome 25"/>
</dbReference>
<evidence type="ECO:0000256" key="3">
    <source>
        <dbReference type="ARBA" id="ARBA00022692"/>
    </source>
</evidence>
<dbReference type="EMBL" id="ABEU02000025">
    <property type="protein sequence ID" value="PNR27850.1"/>
    <property type="molecule type" value="Genomic_DNA"/>
</dbReference>
<feature type="domain" description="Protein kinase" evidence="14">
    <location>
        <begin position="378"/>
        <end position="650"/>
    </location>
</feature>
<protein>
    <recommendedName>
        <fullName evidence="14">Protein kinase domain-containing protein</fullName>
    </recommendedName>
</protein>
<dbReference type="OMA" id="PNATLFW"/>
<gene>
    <name evidence="16" type="primary">LOC112277380</name>
    <name evidence="15" type="ORF">PHYPA_030002</name>
</gene>
<dbReference type="PaxDb" id="3218-PP1S129_205V6.3"/>
<keyword evidence="6 11" id="KW-0547">Nucleotide-binding</keyword>
<dbReference type="PROSITE" id="PS50011">
    <property type="entry name" value="PROTEIN_KINASE_DOM"/>
    <property type="match status" value="1"/>
</dbReference>
<keyword evidence="4" id="KW-0732">Signal</keyword>
<dbReference type="InterPro" id="IPR001245">
    <property type="entry name" value="Ser-Thr/Tyr_kinase_cat_dom"/>
</dbReference>
<dbReference type="RefSeq" id="XP_024365364.1">
    <property type="nucleotide sequence ID" value="XM_024509596.2"/>
</dbReference>
<evidence type="ECO:0000256" key="11">
    <source>
        <dbReference type="PROSITE-ProRule" id="PRU10141"/>
    </source>
</evidence>
<evidence type="ECO:0000256" key="12">
    <source>
        <dbReference type="SAM" id="MobiDB-lite"/>
    </source>
</evidence>
<dbReference type="EnsemblPlants" id="Pp3c25_15360V3.4">
    <property type="protein sequence ID" value="Pp3c25_15360V3.4"/>
    <property type="gene ID" value="Pp3c25_15360"/>
</dbReference>
<feature type="region of interest" description="Disordered" evidence="12">
    <location>
        <begin position="658"/>
        <end position="677"/>
    </location>
</feature>
<dbReference type="InterPro" id="IPR000719">
    <property type="entry name" value="Prot_kinase_dom"/>
</dbReference>
<dbReference type="FunFam" id="1.10.510.10:FF:000095">
    <property type="entry name" value="protein STRUBBELIG-RECEPTOR FAMILY 8"/>
    <property type="match status" value="1"/>
</dbReference>
<dbReference type="Pfam" id="PF00560">
    <property type="entry name" value="LRR_1"/>
    <property type="match status" value="2"/>
</dbReference>
<dbReference type="Gramene" id="Pp3c25_15360V3.2">
    <property type="protein sequence ID" value="Pp3c25_15360V3.2"/>
    <property type="gene ID" value="Pp3c25_15360"/>
</dbReference>
<dbReference type="FunFam" id="3.80.10.10:FF:000400">
    <property type="entry name" value="Nuclear pore complex protein NUP107"/>
    <property type="match status" value="1"/>
</dbReference>
<dbReference type="InterPro" id="IPR046959">
    <property type="entry name" value="PRK1-6/SRF4-like"/>
</dbReference>
<dbReference type="SUPFAM" id="SSF56112">
    <property type="entry name" value="Protein kinase-like (PK-like)"/>
    <property type="match status" value="1"/>
</dbReference>
<evidence type="ECO:0000256" key="13">
    <source>
        <dbReference type="SAM" id="Phobius"/>
    </source>
</evidence>
<reference evidence="15 17" key="1">
    <citation type="journal article" date="2008" name="Science">
        <title>The Physcomitrella genome reveals evolutionary insights into the conquest of land by plants.</title>
        <authorList>
            <person name="Rensing S."/>
            <person name="Lang D."/>
            <person name="Zimmer A."/>
            <person name="Terry A."/>
            <person name="Salamov A."/>
            <person name="Shapiro H."/>
            <person name="Nishiyama T."/>
            <person name="Perroud P.-F."/>
            <person name="Lindquist E."/>
            <person name="Kamisugi Y."/>
            <person name="Tanahashi T."/>
            <person name="Sakakibara K."/>
            <person name="Fujita T."/>
            <person name="Oishi K."/>
            <person name="Shin-I T."/>
            <person name="Kuroki Y."/>
            <person name="Toyoda A."/>
            <person name="Suzuki Y."/>
            <person name="Hashimoto A."/>
            <person name="Yamaguchi K."/>
            <person name="Sugano A."/>
            <person name="Kohara Y."/>
            <person name="Fujiyama A."/>
            <person name="Anterola A."/>
            <person name="Aoki S."/>
            <person name="Ashton N."/>
            <person name="Barbazuk W.B."/>
            <person name="Barker E."/>
            <person name="Bennetzen J."/>
            <person name="Bezanilla M."/>
            <person name="Blankenship R."/>
            <person name="Cho S.H."/>
            <person name="Dutcher S."/>
            <person name="Estelle M."/>
            <person name="Fawcett J.A."/>
            <person name="Gundlach H."/>
            <person name="Hanada K."/>
            <person name="Heyl A."/>
            <person name="Hicks K.A."/>
            <person name="Hugh J."/>
            <person name="Lohr M."/>
            <person name="Mayer K."/>
            <person name="Melkozernov A."/>
            <person name="Murata T."/>
            <person name="Nelson D."/>
            <person name="Pils B."/>
            <person name="Prigge M."/>
            <person name="Reiss B."/>
            <person name="Renner T."/>
            <person name="Rombauts S."/>
            <person name="Rushton P."/>
            <person name="Sanderfoot A."/>
            <person name="Schween G."/>
            <person name="Shiu S.-H."/>
            <person name="Stueber K."/>
            <person name="Theodoulou F.L."/>
            <person name="Tu H."/>
            <person name="Van de Peer Y."/>
            <person name="Verrier P.J."/>
            <person name="Waters E."/>
            <person name="Wood A."/>
            <person name="Yang L."/>
            <person name="Cove D."/>
            <person name="Cuming A."/>
            <person name="Hasebe M."/>
            <person name="Lucas S."/>
            <person name="Mishler D.B."/>
            <person name="Reski R."/>
            <person name="Grigoriev I."/>
            <person name="Quatrano R.S."/>
            <person name="Boore J.L."/>
        </authorList>
    </citation>
    <scope>NUCLEOTIDE SEQUENCE [LARGE SCALE GENOMIC DNA]</scope>
    <source>
        <strain evidence="16 17">cv. Gransden 2004</strain>
    </source>
</reference>
<reference evidence="15 17" key="2">
    <citation type="journal article" date="2018" name="Plant J.">
        <title>The Physcomitrella patens chromosome-scale assembly reveals moss genome structure and evolution.</title>
        <authorList>
            <person name="Lang D."/>
            <person name="Ullrich K.K."/>
            <person name="Murat F."/>
            <person name="Fuchs J."/>
            <person name="Jenkins J."/>
            <person name="Haas F.B."/>
            <person name="Piednoel M."/>
            <person name="Gundlach H."/>
            <person name="Van Bel M."/>
            <person name="Meyberg R."/>
            <person name="Vives C."/>
            <person name="Morata J."/>
            <person name="Symeonidi A."/>
            <person name="Hiss M."/>
            <person name="Muchero W."/>
            <person name="Kamisugi Y."/>
            <person name="Saleh O."/>
            <person name="Blanc G."/>
            <person name="Decker E.L."/>
            <person name="van Gessel N."/>
            <person name="Grimwood J."/>
            <person name="Hayes R.D."/>
            <person name="Graham S.W."/>
            <person name="Gunter L.E."/>
            <person name="McDaniel S.F."/>
            <person name="Hoernstein S.N.W."/>
            <person name="Larsson A."/>
            <person name="Li F.W."/>
            <person name="Perroud P.F."/>
            <person name="Phillips J."/>
            <person name="Ranjan P."/>
            <person name="Rokshar D.S."/>
            <person name="Rothfels C.J."/>
            <person name="Schneider L."/>
            <person name="Shu S."/>
            <person name="Stevenson D.W."/>
            <person name="Thummler F."/>
            <person name="Tillich M."/>
            <person name="Villarreal Aguilar J.C."/>
            <person name="Widiez T."/>
            <person name="Wong G.K."/>
            <person name="Wymore A."/>
            <person name="Zhang Y."/>
            <person name="Zimmer A.D."/>
            <person name="Quatrano R.S."/>
            <person name="Mayer K.F.X."/>
            <person name="Goodstein D."/>
            <person name="Casacuberta J.M."/>
            <person name="Vandepoele K."/>
            <person name="Reski R."/>
            <person name="Cuming A.C."/>
            <person name="Tuskan G.A."/>
            <person name="Maumus F."/>
            <person name="Salse J."/>
            <person name="Schmutz J."/>
            <person name="Rensing S.A."/>
        </authorList>
    </citation>
    <scope>NUCLEOTIDE SEQUENCE [LARGE SCALE GENOMIC DNA]</scope>
    <source>
        <strain evidence="16 17">cv. Gransden 2004</strain>
    </source>
</reference>
<dbReference type="Gramene" id="Pp3c25_15360V3.3">
    <property type="protein sequence ID" value="Pp3c25_15360V3.3"/>
    <property type="gene ID" value="Pp3c25_15360"/>
</dbReference>
<dbReference type="FunFam" id="3.30.200.20:FF:000307">
    <property type="entry name" value="pollen receptor-like kinase 1"/>
    <property type="match status" value="1"/>
</dbReference>
<keyword evidence="9 13" id="KW-0472">Membrane</keyword>
<evidence type="ECO:0000256" key="5">
    <source>
        <dbReference type="ARBA" id="ARBA00022737"/>
    </source>
</evidence>
<accession>A0A2K1IEZ9</accession>
<evidence type="ECO:0000313" key="16">
    <source>
        <dbReference type="EnsemblPlants" id="Pp3c25_15360V3.1"/>
    </source>
</evidence>
<dbReference type="CDD" id="cd14066">
    <property type="entry name" value="STKc_IRAK"/>
    <property type="match status" value="1"/>
</dbReference>
<dbReference type="EnsemblPlants" id="Pp3c25_15360V3.3">
    <property type="protein sequence ID" value="Pp3c25_15360V3.3"/>
    <property type="gene ID" value="Pp3c25_15360"/>
</dbReference>
<dbReference type="STRING" id="3218.A0A2K1IEZ9"/>
<keyword evidence="2" id="KW-0433">Leucine-rich repeat</keyword>
<evidence type="ECO:0000313" key="15">
    <source>
        <dbReference type="EMBL" id="PNR27850.1"/>
    </source>
</evidence>
<dbReference type="PANTHER" id="PTHR48007">
    <property type="entry name" value="LEUCINE-RICH REPEAT RECEPTOR-LIKE PROTEIN KINASE PXC1"/>
    <property type="match status" value="1"/>
</dbReference>
<dbReference type="Gramene" id="Pp3c25_15360V3.4">
    <property type="protein sequence ID" value="Pp3c25_15360V3.4"/>
    <property type="gene ID" value="Pp3c25_15360"/>
</dbReference>
<dbReference type="InterPro" id="IPR011009">
    <property type="entry name" value="Kinase-like_dom_sf"/>
</dbReference>
<evidence type="ECO:0000256" key="8">
    <source>
        <dbReference type="ARBA" id="ARBA00022989"/>
    </source>
</evidence>
<keyword evidence="17" id="KW-1185">Reference proteome</keyword>
<keyword evidence="5" id="KW-0677">Repeat</keyword>
<dbReference type="RefSeq" id="XP_024365362.1">
    <property type="nucleotide sequence ID" value="XM_024509594.2"/>
</dbReference>
<proteinExistence type="predicted"/>
<dbReference type="Gene3D" id="1.10.510.10">
    <property type="entry name" value="Transferase(Phosphotransferase) domain 1"/>
    <property type="match status" value="1"/>
</dbReference>
<dbReference type="GeneID" id="112277380"/>
<dbReference type="InterPro" id="IPR013210">
    <property type="entry name" value="LRR_N_plant-typ"/>
</dbReference>
<evidence type="ECO:0000259" key="14">
    <source>
        <dbReference type="PROSITE" id="PS50011"/>
    </source>
</evidence>
<reference evidence="16" key="3">
    <citation type="submission" date="2020-12" db="UniProtKB">
        <authorList>
            <consortium name="EnsemblPlants"/>
        </authorList>
    </citation>
    <scope>IDENTIFICATION</scope>
</reference>
<name>A0A2K1IEZ9_PHYPA</name>
<dbReference type="PROSITE" id="PS00107">
    <property type="entry name" value="PROTEIN_KINASE_ATP"/>
    <property type="match status" value="1"/>
</dbReference>
<evidence type="ECO:0000256" key="4">
    <source>
        <dbReference type="ARBA" id="ARBA00022729"/>
    </source>
</evidence>
<dbReference type="GO" id="GO:0005524">
    <property type="term" value="F:ATP binding"/>
    <property type="evidence" value="ECO:0007669"/>
    <property type="project" value="UniProtKB-UniRule"/>
</dbReference>
<dbReference type="InterPro" id="IPR032675">
    <property type="entry name" value="LRR_dom_sf"/>
</dbReference>
<dbReference type="KEGG" id="ppp:112277380"/>
<evidence type="ECO:0000256" key="1">
    <source>
        <dbReference type="ARBA" id="ARBA00004370"/>
    </source>
</evidence>
<keyword evidence="3 13" id="KW-0812">Transmembrane</keyword>
<dbReference type="Gene3D" id="3.80.10.10">
    <property type="entry name" value="Ribonuclease Inhibitor"/>
    <property type="match status" value="2"/>
</dbReference>
<dbReference type="GO" id="GO:0005886">
    <property type="term" value="C:plasma membrane"/>
    <property type="evidence" value="ECO:0000318"/>
    <property type="project" value="GO_Central"/>
</dbReference>
<dbReference type="Pfam" id="PF08263">
    <property type="entry name" value="LRRNT_2"/>
    <property type="match status" value="1"/>
</dbReference>
<dbReference type="InterPro" id="IPR001611">
    <property type="entry name" value="Leu-rich_rpt"/>
</dbReference>
<feature type="binding site" evidence="11">
    <location>
        <position position="406"/>
    </location>
    <ligand>
        <name>ATP</name>
        <dbReference type="ChEBI" id="CHEBI:30616"/>
    </ligand>
</feature>
<evidence type="ECO:0000256" key="6">
    <source>
        <dbReference type="ARBA" id="ARBA00022741"/>
    </source>
</evidence>
<dbReference type="Gramene" id="Pp3c25_15360V3.1">
    <property type="protein sequence ID" value="Pp3c25_15360V3.1"/>
    <property type="gene ID" value="Pp3c25_15360"/>
</dbReference>
<evidence type="ECO:0000256" key="2">
    <source>
        <dbReference type="ARBA" id="ARBA00022614"/>
    </source>
</evidence>
<dbReference type="InterPro" id="IPR017441">
    <property type="entry name" value="Protein_kinase_ATP_BS"/>
</dbReference>
<dbReference type="GO" id="GO:0004674">
    <property type="term" value="F:protein serine/threonine kinase activity"/>
    <property type="evidence" value="ECO:0000318"/>
    <property type="project" value="GO_Central"/>
</dbReference>
<dbReference type="RefSeq" id="XP_024365363.1">
    <property type="nucleotide sequence ID" value="XM_024509595.2"/>
</dbReference>
<evidence type="ECO:0000313" key="17">
    <source>
        <dbReference type="Proteomes" id="UP000006727"/>
    </source>
</evidence>